<protein>
    <submittedName>
        <fullName evidence="1">Engrailed-2</fullName>
    </submittedName>
</protein>
<reference evidence="1" key="1">
    <citation type="journal article" date="2006" name="Proc. R. Soc. B">
        <title>The evolution of hexapod engrailed-family genes: evidence for conservation and concerted evolution.</title>
        <authorList>
            <person name="Peel A.D."/>
            <person name="Telford M.J."/>
            <person name="Akam M."/>
        </authorList>
    </citation>
    <scope>NUCLEOTIDE SEQUENCE</scope>
</reference>
<name>Q0H2A5_ONCFA</name>
<dbReference type="EMBL" id="DQ323893">
    <property type="protein sequence ID" value="ABC59242.1"/>
    <property type="molecule type" value="mRNA"/>
</dbReference>
<feature type="non-terminal residue" evidence="1">
    <location>
        <position position="37"/>
    </location>
</feature>
<sequence length="37" mass="4007">ETRLAGNRLNFSIEAILSPSFGRSPSPAPQQDPVWPA</sequence>
<organism evidence="1">
    <name type="scientific">Oncopeltus fasciatus</name>
    <name type="common">Large milkweed bug</name>
    <dbReference type="NCBI Taxonomy" id="7536"/>
    <lineage>
        <taxon>Eukaryota</taxon>
        <taxon>Metazoa</taxon>
        <taxon>Ecdysozoa</taxon>
        <taxon>Arthropoda</taxon>
        <taxon>Hexapoda</taxon>
        <taxon>Insecta</taxon>
        <taxon>Pterygota</taxon>
        <taxon>Neoptera</taxon>
        <taxon>Paraneoptera</taxon>
        <taxon>Hemiptera</taxon>
        <taxon>Heteroptera</taxon>
        <taxon>Panheteroptera</taxon>
        <taxon>Pentatomomorpha</taxon>
        <taxon>Lygaeoidea</taxon>
        <taxon>Lygaeidae</taxon>
        <taxon>Lygaeinae</taxon>
        <taxon>Oncopeltus</taxon>
    </lineage>
</organism>
<dbReference type="AlphaFoldDB" id="Q0H2A5"/>
<proteinExistence type="evidence at transcript level"/>
<evidence type="ECO:0000313" key="1">
    <source>
        <dbReference type="EMBL" id="ABC59242.1"/>
    </source>
</evidence>
<accession>Q0H2A5</accession>
<feature type="non-terminal residue" evidence="1">
    <location>
        <position position="1"/>
    </location>
</feature>